<dbReference type="Proteomes" id="UP001156660">
    <property type="component" value="Unassembled WGS sequence"/>
</dbReference>
<reference evidence="1" key="4">
    <citation type="submission" date="2023-01" db="EMBL/GenBank/DDBJ databases">
        <title>Draft genome sequence of Aliivibrio sifiae strain NBRC 105001.</title>
        <authorList>
            <person name="Sun Q."/>
            <person name="Mori K."/>
        </authorList>
    </citation>
    <scope>NUCLEOTIDE SEQUENCE</scope>
    <source>
        <strain evidence="1">NBRC 105001</strain>
    </source>
</reference>
<evidence type="ECO:0000313" key="2">
    <source>
        <dbReference type="EMBL" id="PQJ93218.1"/>
    </source>
</evidence>
<evidence type="ECO:0000313" key="4">
    <source>
        <dbReference type="Proteomes" id="UP001156660"/>
    </source>
</evidence>
<accession>A0A2S7XIA7</accession>
<keyword evidence="4" id="KW-1185">Reference proteome</keyword>
<reference evidence="1" key="1">
    <citation type="journal article" date="2014" name="Int. J. Syst. Evol. Microbiol.">
        <title>Complete genome of a new Firmicutes species belonging to the dominant human colonic microbiota ('Ruminococcus bicirculans') reveals two chromosomes and a selective capacity to utilize plant glucans.</title>
        <authorList>
            <consortium name="NISC Comparative Sequencing Program"/>
            <person name="Wegmann U."/>
            <person name="Louis P."/>
            <person name="Goesmann A."/>
            <person name="Henrissat B."/>
            <person name="Duncan S.H."/>
            <person name="Flint H.J."/>
        </authorList>
    </citation>
    <scope>NUCLEOTIDE SEQUENCE</scope>
    <source>
        <strain evidence="1">NBRC 105001</strain>
    </source>
</reference>
<proteinExistence type="predicted"/>
<evidence type="ECO:0000313" key="1">
    <source>
        <dbReference type="EMBL" id="GLR76055.1"/>
    </source>
</evidence>
<organism evidence="2 3">
    <name type="scientific">Aliivibrio sifiae</name>
    <dbReference type="NCBI Taxonomy" id="566293"/>
    <lineage>
        <taxon>Bacteria</taxon>
        <taxon>Pseudomonadati</taxon>
        <taxon>Pseudomonadota</taxon>
        <taxon>Gammaproteobacteria</taxon>
        <taxon>Vibrionales</taxon>
        <taxon>Vibrionaceae</taxon>
        <taxon>Aliivibrio</taxon>
    </lineage>
</organism>
<dbReference type="EMBL" id="MSCP01000001">
    <property type="protein sequence ID" value="PQJ93218.1"/>
    <property type="molecule type" value="Genomic_DNA"/>
</dbReference>
<comment type="caution">
    <text evidence="2">The sequence shown here is derived from an EMBL/GenBank/DDBJ whole genome shotgun (WGS) entry which is preliminary data.</text>
</comment>
<protein>
    <submittedName>
        <fullName evidence="2">Uncharacterized protein</fullName>
    </submittedName>
</protein>
<dbReference type="OrthoDB" id="5880899at2"/>
<gene>
    <name evidence="2" type="ORF">BTO23_03750</name>
    <name evidence="1" type="ORF">GCM10007855_29290</name>
</gene>
<dbReference type="EMBL" id="BSOU01000007">
    <property type="protein sequence ID" value="GLR76055.1"/>
    <property type="molecule type" value="Genomic_DNA"/>
</dbReference>
<reference evidence="2 3" key="2">
    <citation type="submission" date="2016-12" db="EMBL/GenBank/DDBJ databases">
        <title>Diversity of luminous bacteria.</title>
        <authorList>
            <person name="Yoshizawa S."/>
            <person name="Kogure K."/>
        </authorList>
    </citation>
    <scope>NUCLEOTIDE SEQUENCE [LARGE SCALE GENOMIC DNA]</scope>
    <source>
        <strain evidence="2 3">NBRC 105001</strain>
    </source>
</reference>
<dbReference type="Proteomes" id="UP000239273">
    <property type="component" value="Unassembled WGS sequence"/>
</dbReference>
<sequence length="62" mass="6988">MTLLRNPKCYTDVCIDGKWYHYDHCGTTVYMLKGGASAEFNLGSEPLTEGELIDQIKQLTAF</sequence>
<dbReference type="RefSeq" id="WP_060991247.1">
    <property type="nucleotide sequence ID" value="NZ_BSOU01000007.1"/>
</dbReference>
<reference evidence="4" key="3">
    <citation type="journal article" date="2019" name="Int. J. Syst. Evol. Microbiol.">
        <title>The Global Catalogue of Microorganisms (GCM) 10K type strain sequencing project: providing services to taxonomists for standard genome sequencing and annotation.</title>
        <authorList>
            <consortium name="The Broad Institute Genomics Platform"/>
            <consortium name="The Broad Institute Genome Sequencing Center for Infectious Disease"/>
            <person name="Wu L."/>
            <person name="Ma J."/>
        </authorList>
    </citation>
    <scope>NUCLEOTIDE SEQUENCE [LARGE SCALE GENOMIC DNA]</scope>
    <source>
        <strain evidence="4">NBRC 105001</strain>
    </source>
</reference>
<dbReference type="AlphaFoldDB" id="A0A2S7XIA7"/>
<name>A0A2S7XIA7_9GAMM</name>
<evidence type="ECO:0000313" key="3">
    <source>
        <dbReference type="Proteomes" id="UP000239273"/>
    </source>
</evidence>